<evidence type="ECO:0000256" key="1">
    <source>
        <dbReference type="ARBA" id="ARBA00000852"/>
    </source>
</evidence>
<comment type="pathway">
    <text evidence="2 8">Cofactor biosynthesis; biotin biosynthesis.</text>
</comment>
<accession>C5WDC1</accession>
<dbReference type="UniPathway" id="UPA00078"/>
<gene>
    <name evidence="8 10" type="primary">bioC</name>
    <name evidence="10" type="ORF">ICMP_476</name>
</gene>
<dbReference type="HOGENOM" id="CLU_046586_2_2_6"/>
<evidence type="ECO:0000259" key="9">
    <source>
        <dbReference type="Pfam" id="PF08241"/>
    </source>
</evidence>
<dbReference type="GO" id="GO:0102130">
    <property type="term" value="F:malonyl-CoA methyltransferase activity"/>
    <property type="evidence" value="ECO:0007669"/>
    <property type="project" value="UniProtKB-EC"/>
</dbReference>
<comment type="similarity">
    <text evidence="8">Belongs to the methyltransferase superfamily.</text>
</comment>
<dbReference type="Pfam" id="PF08241">
    <property type="entry name" value="Methyltransf_11"/>
    <property type="match status" value="1"/>
</dbReference>
<dbReference type="CDD" id="cd02440">
    <property type="entry name" value="AdoMet_MTases"/>
    <property type="match status" value="1"/>
</dbReference>
<dbReference type="Gene3D" id="3.40.50.150">
    <property type="entry name" value="Vaccinia Virus protein VP39"/>
    <property type="match status" value="1"/>
</dbReference>
<dbReference type="InterPro" id="IPR013216">
    <property type="entry name" value="Methyltransf_11"/>
</dbReference>
<keyword evidence="7 8" id="KW-0093">Biotin biosynthesis</keyword>
<keyword evidence="4 8" id="KW-0489">Methyltransferase</keyword>
<dbReference type="InterPro" id="IPR011814">
    <property type="entry name" value="BioC"/>
</dbReference>
<sequence>MIDYWRHYMKLPVNKLEIAHAFGRAAVHYNKFSELQRLIGDKMVSLLPFNFTGDLLDAGCGPGWYSTFWRKRGYRVTAIDISEKMLIQARNNTSADRYLIGDIDSLPLLKESMDIVWSNLVVQWSTDLRRALCHFVRVTKIGGFIVFSTLIAGSLQEIHDAWRHIDDYSHANHFLSKDDIYYACKGFTVNLKHQIITLYFPTAISAMRSLKGIGATYLHQGRNNNILLTRDRLAKLETFWPHDARGYPLTYQLIYGIINK</sequence>
<dbReference type="EMBL" id="AP010872">
    <property type="protein sequence ID" value="BAH83327.1"/>
    <property type="molecule type" value="Genomic_DNA"/>
</dbReference>
<reference evidence="10 11" key="1">
    <citation type="journal article" date="2011" name="Genome Biol. Evol.">
        <title>Reductive evolution of bacterial genome in insect gut environment.</title>
        <authorList>
            <person name="Nikoh N."/>
            <person name="Hosokawa T."/>
            <person name="Ohshima K."/>
            <person name="Hattori M."/>
            <person name="Fukatsu T."/>
        </authorList>
    </citation>
    <scope>NUCLEOTIDE SEQUENCE [LARGE SCALE GENOMIC DNA]</scope>
    <source>
        <strain evidence="10 11">Mpkobe</strain>
    </source>
</reference>
<evidence type="ECO:0000313" key="11">
    <source>
        <dbReference type="Proteomes" id="UP000061704"/>
    </source>
</evidence>
<proteinExistence type="inferred from homology"/>
<comment type="function">
    <text evidence="8">Converts the free carboxyl group of a malonyl-thioester to its methyl ester by transfer of a methyl group from S-adenosyl-L-methionine (SAM). It allows to synthesize pimeloyl-ACP via the fatty acid synthetic pathway.</text>
</comment>
<evidence type="ECO:0000256" key="6">
    <source>
        <dbReference type="ARBA" id="ARBA00022691"/>
    </source>
</evidence>
<keyword evidence="5 8" id="KW-0808">Transferase</keyword>
<dbReference type="GO" id="GO:0010340">
    <property type="term" value="F:carboxyl-O-methyltransferase activity"/>
    <property type="evidence" value="ECO:0007669"/>
    <property type="project" value="UniProtKB-UniRule"/>
</dbReference>
<evidence type="ECO:0000256" key="8">
    <source>
        <dbReference type="HAMAP-Rule" id="MF_00835"/>
    </source>
</evidence>
<dbReference type="NCBIfam" id="TIGR02072">
    <property type="entry name" value="BioC"/>
    <property type="match status" value="1"/>
</dbReference>
<evidence type="ECO:0000256" key="5">
    <source>
        <dbReference type="ARBA" id="ARBA00022679"/>
    </source>
</evidence>
<dbReference type="GO" id="GO:0009102">
    <property type="term" value="P:biotin biosynthetic process"/>
    <property type="evidence" value="ECO:0007669"/>
    <property type="project" value="UniProtKB-UniRule"/>
</dbReference>
<evidence type="ECO:0000313" key="10">
    <source>
        <dbReference type="EMBL" id="BAH83327.1"/>
    </source>
</evidence>
<dbReference type="EC" id="2.1.1.197" evidence="3 8"/>
<dbReference type="PANTHER" id="PTHR43861">
    <property type="entry name" value="TRANS-ACONITATE 2-METHYLTRANSFERASE-RELATED"/>
    <property type="match status" value="1"/>
</dbReference>
<feature type="domain" description="Methyltransferase type 11" evidence="9">
    <location>
        <begin position="56"/>
        <end position="147"/>
    </location>
</feature>
<dbReference type="SUPFAM" id="SSF53335">
    <property type="entry name" value="S-adenosyl-L-methionine-dependent methyltransferases"/>
    <property type="match status" value="1"/>
</dbReference>
<dbReference type="AlphaFoldDB" id="C5WDC1"/>
<comment type="catalytic activity">
    <reaction evidence="1 8">
        <text>malonyl-[ACP] + S-adenosyl-L-methionine = malonyl-[ACP] methyl ester + S-adenosyl-L-homocysteine</text>
        <dbReference type="Rhea" id="RHEA:17105"/>
        <dbReference type="Rhea" id="RHEA-COMP:9623"/>
        <dbReference type="Rhea" id="RHEA-COMP:9954"/>
        <dbReference type="ChEBI" id="CHEBI:57856"/>
        <dbReference type="ChEBI" id="CHEBI:59789"/>
        <dbReference type="ChEBI" id="CHEBI:78449"/>
        <dbReference type="ChEBI" id="CHEBI:78845"/>
        <dbReference type="EC" id="2.1.1.197"/>
    </reaction>
</comment>
<dbReference type="HAMAP" id="MF_00835">
    <property type="entry name" value="BioC"/>
    <property type="match status" value="1"/>
</dbReference>
<name>C5WDC1_9ENTR</name>
<dbReference type="InterPro" id="IPR029063">
    <property type="entry name" value="SAM-dependent_MTases_sf"/>
</dbReference>
<evidence type="ECO:0000256" key="3">
    <source>
        <dbReference type="ARBA" id="ARBA00012327"/>
    </source>
</evidence>
<evidence type="ECO:0000256" key="7">
    <source>
        <dbReference type="ARBA" id="ARBA00022756"/>
    </source>
</evidence>
<dbReference type="Proteomes" id="UP000061704">
    <property type="component" value="Chromosome"/>
</dbReference>
<dbReference type="GO" id="GO:0032259">
    <property type="term" value="P:methylation"/>
    <property type="evidence" value="ECO:0007669"/>
    <property type="project" value="UniProtKB-KW"/>
</dbReference>
<protein>
    <recommendedName>
        <fullName evidence="3 8">Malonyl-[acyl-carrier protein] O-methyltransferase</fullName>
        <shortName evidence="8">Malonyl-ACP O-methyltransferase</shortName>
        <ecNumber evidence="3 8">2.1.1.197</ecNumber>
    </recommendedName>
    <alternativeName>
        <fullName evidence="8">Biotin synthesis protein BioC</fullName>
    </alternativeName>
</protein>
<keyword evidence="6 8" id="KW-0949">S-adenosyl-L-methionine</keyword>
<dbReference type="KEGG" id="icp:ICMP_476"/>
<dbReference type="PANTHER" id="PTHR43861:SF1">
    <property type="entry name" value="TRANS-ACONITATE 2-METHYLTRANSFERASE"/>
    <property type="match status" value="1"/>
</dbReference>
<dbReference type="STRING" id="476281.ICMP_476"/>
<dbReference type="GO" id="GO:0008757">
    <property type="term" value="F:S-adenosylmethionine-dependent methyltransferase activity"/>
    <property type="evidence" value="ECO:0007669"/>
    <property type="project" value="InterPro"/>
</dbReference>
<keyword evidence="11" id="KW-1185">Reference proteome</keyword>
<evidence type="ECO:0000256" key="4">
    <source>
        <dbReference type="ARBA" id="ARBA00022603"/>
    </source>
</evidence>
<evidence type="ECO:0000256" key="2">
    <source>
        <dbReference type="ARBA" id="ARBA00004746"/>
    </source>
</evidence>
<organism evidence="10 11">
    <name type="scientific">Candidatus Ishikawaella capsulata Mpkobe</name>
    <dbReference type="NCBI Taxonomy" id="476281"/>
    <lineage>
        <taxon>Bacteria</taxon>
        <taxon>Pseudomonadati</taxon>
        <taxon>Pseudomonadota</taxon>
        <taxon>Gammaproteobacteria</taxon>
        <taxon>Enterobacterales</taxon>
        <taxon>Enterobacteriaceae</taxon>
        <taxon>Candidatus Ishikawella</taxon>
    </lineage>
</organism>